<comment type="caution">
    <text evidence="1">The sequence shown here is derived from an EMBL/GenBank/DDBJ whole genome shotgun (WGS) entry which is preliminary data.</text>
</comment>
<keyword evidence="2" id="KW-1185">Reference proteome</keyword>
<reference evidence="1 2" key="1">
    <citation type="journal article" date="2021" name="Elife">
        <title>Chloroplast acquisition without the gene transfer in kleptoplastic sea slugs, Plakobranchus ocellatus.</title>
        <authorList>
            <person name="Maeda T."/>
            <person name="Takahashi S."/>
            <person name="Yoshida T."/>
            <person name="Shimamura S."/>
            <person name="Takaki Y."/>
            <person name="Nagai Y."/>
            <person name="Toyoda A."/>
            <person name="Suzuki Y."/>
            <person name="Arimoto A."/>
            <person name="Ishii H."/>
            <person name="Satoh N."/>
            <person name="Nishiyama T."/>
            <person name="Hasebe M."/>
            <person name="Maruyama T."/>
            <person name="Minagawa J."/>
            <person name="Obokata J."/>
            <person name="Shigenobu S."/>
        </authorList>
    </citation>
    <scope>NUCLEOTIDE SEQUENCE [LARGE SCALE GENOMIC DNA]</scope>
</reference>
<keyword evidence="1" id="KW-0687">Ribonucleoprotein</keyword>
<gene>
    <name evidence="1" type="ORF">ElyMa_003367400</name>
</gene>
<dbReference type="Proteomes" id="UP000762676">
    <property type="component" value="Unassembled WGS sequence"/>
</dbReference>
<evidence type="ECO:0000313" key="1">
    <source>
        <dbReference type="EMBL" id="GFS22572.1"/>
    </source>
</evidence>
<dbReference type="EMBL" id="BMAT01006936">
    <property type="protein sequence ID" value="GFS22572.1"/>
    <property type="molecule type" value="Genomic_DNA"/>
</dbReference>
<keyword evidence="1" id="KW-0689">Ribosomal protein</keyword>
<dbReference type="GO" id="GO:0005840">
    <property type="term" value="C:ribosome"/>
    <property type="evidence" value="ECO:0007669"/>
    <property type="project" value="UniProtKB-KW"/>
</dbReference>
<evidence type="ECO:0000313" key="2">
    <source>
        <dbReference type="Proteomes" id="UP000762676"/>
    </source>
</evidence>
<name>A0AAV4JNM6_9GAST</name>
<organism evidence="1 2">
    <name type="scientific">Elysia marginata</name>
    <dbReference type="NCBI Taxonomy" id="1093978"/>
    <lineage>
        <taxon>Eukaryota</taxon>
        <taxon>Metazoa</taxon>
        <taxon>Spiralia</taxon>
        <taxon>Lophotrochozoa</taxon>
        <taxon>Mollusca</taxon>
        <taxon>Gastropoda</taxon>
        <taxon>Heterobranchia</taxon>
        <taxon>Euthyneura</taxon>
        <taxon>Panpulmonata</taxon>
        <taxon>Sacoglossa</taxon>
        <taxon>Placobranchoidea</taxon>
        <taxon>Plakobranchidae</taxon>
        <taxon>Elysia</taxon>
    </lineage>
</organism>
<dbReference type="AlphaFoldDB" id="A0AAV4JNM6"/>
<accession>A0AAV4JNM6</accession>
<sequence>MATGASSSRHFTANMPPPSKLELTDRVSIKSNWLRFQRQWSNYAIASTLSIEPEQFQVAVLLTCIGDDANDVLDGMRLQDTERDSVLKLTTILAEYCIGKAKCKRDF</sequence>
<protein>
    <submittedName>
        <fullName evidence="1">30S ribosomal protein S7P</fullName>
    </submittedName>
</protein>
<proteinExistence type="predicted"/>